<evidence type="ECO:0000256" key="1">
    <source>
        <dbReference type="SAM" id="MobiDB-lite"/>
    </source>
</evidence>
<evidence type="ECO:0000313" key="3">
    <source>
        <dbReference type="EMBL" id="VUC36661.1"/>
    </source>
</evidence>
<proteinExistence type="predicted"/>
<dbReference type="Pfam" id="PF09347">
    <property type="entry name" value="DUF1989"/>
    <property type="match status" value="1"/>
</dbReference>
<reference evidence="3 4" key="1">
    <citation type="submission" date="2019-06" db="EMBL/GenBank/DDBJ databases">
        <authorList>
            <person name="Broberg M."/>
        </authorList>
    </citation>
    <scope>NUCLEOTIDE SEQUENCE [LARGE SCALE GENOMIC DNA]</scope>
</reference>
<evidence type="ECO:0000259" key="2">
    <source>
        <dbReference type="Pfam" id="PF09347"/>
    </source>
</evidence>
<evidence type="ECO:0000313" key="4">
    <source>
        <dbReference type="Proteomes" id="UP000766486"/>
    </source>
</evidence>
<feature type="region of interest" description="Disordered" evidence="1">
    <location>
        <begin position="136"/>
        <end position="162"/>
    </location>
</feature>
<feature type="non-terminal residue" evidence="3">
    <location>
        <position position="1"/>
    </location>
</feature>
<protein>
    <recommendedName>
        <fullName evidence="2">DUF1989 domain-containing protein</fullName>
    </recommendedName>
</protein>
<dbReference type="InterPro" id="IPR018959">
    <property type="entry name" value="DUF1989"/>
</dbReference>
<sequence length="162" mass="18026">HDLLGTRCDPYIKAVLSGGAQYDFHCHSNLVRAVMPWGLHETDVHDVINIFQSTGLDDKGRYFMNPCPAEEGDSLEFLAEQDLLMALSTCPGGDLSLWGFGSDSEEEMIKCCRPLKVQVYELEDKELLKKAGWAPAEPAPYRGMHGVRPIEGEGRDNLTSKE</sequence>
<feature type="compositionally biased region" description="Basic and acidic residues" evidence="1">
    <location>
        <begin position="148"/>
        <end position="162"/>
    </location>
</feature>
<dbReference type="EMBL" id="CABFNS010000932">
    <property type="protein sequence ID" value="VUC36661.1"/>
    <property type="molecule type" value="Genomic_DNA"/>
</dbReference>
<feature type="domain" description="DUF1989" evidence="2">
    <location>
        <begin position="1"/>
        <end position="84"/>
    </location>
</feature>
<dbReference type="Proteomes" id="UP000766486">
    <property type="component" value="Unassembled WGS sequence"/>
</dbReference>
<comment type="caution">
    <text evidence="3">The sequence shown here is derived from an EMBL/GenBank/DDBJ whole genome shotgun (WGS) entry which is preliminary data.</text>
</comment>
<dbReference type="PANTHER" id="PTHR31527">
    <property type="entry name" value="RE64534P"/>
    <property type="match status" value="1"/>
</dbReference>
<keyword evidence="4" id="KW-1185">Reference proteome</keyword>
<accession>A0ABY6UZW6</accession>
<name>A0ABY6UZW6_BIOOC</name>
<organism evidence="3 4">
    <name type="scientific">Bionectria ochroleuca</name>
    <name type="common">Gliocladium roseum</name>
    <dbReference type="NCBI Taxonomy" id="29856"/>
    <lineage>
        <taxon>Eukaryota</taxon>
        <taxon>Fungi</taxon>
        <taxon>Dikarya</taxon>
        <taxon>Ascomycota</taxon>
        <taxon>Pezizomycotina</taxon>
        <taxon>Sordariomycetes</taxon>
        <taxon>Hypocreomycetidae</taxon>
        <taxon>Hypocreales</taxon>
        <taxon>Bionectriaceae</taxon>
        <taxon>Clonostachys</taxon>
    </lineage>
</organism>
<gene>
    <name evidence="3" type="ORF">CLO192961_LOCUS450726</name>
</gene>
<dbReference type="PANTHER" id="PTHR31527:SF0">
    <property type="entry name" value="RE64534P"/>
    <property type="match status" value="1"/>
</dbReference>